<comment type="catalytic activity">
    <reaction evidence="5">
        <text>L-cysteinyl-[protein] + hexadecanoyl-CoA = S-hexadecanoyl-L-cysteinyl-[protein] + CoA</text>
        <dbReference type="Rhea" id="RHEA:36683"/>
        <dbReference type="Rhea" id="RHEA-COMP:10131"/>
        <dbReference type="Rhea" id="RHEA-COMP:11032"/>
        <dbReference type="ChEBI" id="CHEBI:29950"/>
        <dbReference type="ChEBI" id="CHEBI:57287"/>
        <dbReference type="ChEBI" id="CHEBI:57379"/>
        <dbReference type="ChEBI" id="CHEBI:74151"/>
        <dbReference type="EC" id="2.3.1.225"/>
    </reaction>
</comment>
<evidence type="ECO:0000256" key="2">
    <source>
        <dbReference type="ARBA" id="ARBA00022692"/>
    </source>
</evidence>
<organism evidence="7 8">
    <name type="scientific">Hermetia illucens</name>
    <name type="common">Black soldier fly</name>
    <dbReference type="NCBI Taxonomy" id="343691"/>
    <lineage>
        <taxon>Eukaryota</taxon>
        <taxon>Metazoa</taxon>
        <taxon>Ecdysozoa</taxon>
        <taxon>Arthropoda</taxon>
        <taxon>Hexapoda</taxon>
        <taxon>Insecta</taxon>
        <taxon>Pterygota</taxon>
        <taxon>Neoptera</taxon>
        <taxon>Endopterygota</taxon>
        <taxon>Diptera</taxon>
        <taxon>Brachycera</taxon>
        <taxon>Stratiomyomorpha</taxon>
        <taxon>Stratiomyidae</taxon>
        <taxon>Hermetiinae</taxon>
        <taxon>Hermetia</taxon>
    </lineage>
</organism>
<sequence length="366" mass="41496">MVQLDASSEDFSPLCCCEYYDRHNQRYHILGCCCNCVAFDEACDRFICCRQVPNNVKREMLLTFQDRLRIPCRGGAKQVSLGAIVPIFAIPIVLGLSALNLYTLVILNVTTLFSTGYFFVRIRRTNTRTKLFFVWILASVVYLLVLFEFTVPLLEILPEENGLLFLLVTLSLYCIYKVKRLSRDSILVPQDPEKDISNSNGTEATTVLIENEESDDSDRLTNRQMHNCAVCQAVTTGFDHHSFVLDCCISKSNHKYYFFGLLFGICALLLGSNLTLTSVCHPFLLFRIAGVHVLLPDDCTEVFDQYEMGLSFVLSLYSLVIAALATTEFTIQVYAISKGISLNDWKKGRKTGNRKSICMNWRSFLC</sequence>
<proteinExistence type="inferred from homology"/>
<keyword evidence="5" id="KW-0012">Acyltransferase</keyword>
<dbReference type="EMBL" id="LR899009">
    <property type="protein sequence ID" value="CAD7080041.1"/>
    <property type="molecule type" value="Genomic_DNA"/>
</dbReference>
<keyword evidence="4 5" id="KW-0472">Membrane</keyword>
<dbReference type="EC" id="2.3.1.225" evidence="5"/>
<feature type="transmembrane region" description="Helical" evidence="5">
    <location>
        <begin position="79"/>
        <end position="96"/>
    </location>
</feature>
<dbReference type="AlphaFoldDB" id="A0A7R8YP80"/>
<dbReference type="Proteomes" id="UP000594454">
    <property type="component" value="Chromosome 1"/>
</dbReference>
<keyword evidence="8" id="KW-1185">Reference proteome</keyword>
<evidence type="ECO:0000256" key="4">
    <source>
        <dbReference type="ARBA" id="ARBA00023136"/>
    </source>
</evidence>
<reference evidence="7 8" key="1">
    <citation type="submission" date="2020-11" db="EMBL/GenBank/DDBJ databases">
        <authorList>
            <person name="Wallbank WR R."/>
            <person name="Pardo Diaz C."/>
            <person name="Kozak K."/>
            <person name="Martin S."/>
            <person name="Jiggins C."/>
            <person name="Moest M."/>
            <person name="Warren A I."/>
            <person name="Generalovic N T."/>
            <person name="Byers J.R.P. K."/>
            <person name="Montejo-Kovacevich G."/>
            <person name="Yen C E."/>
        </authorList>
    </citation>
    <scope>NUCLEOTIDE SEQUENCE [LARGE SCALE GENOMIC DNA]</scope>
</reference>
<dbReference type="Pfam" id="PF01529">
    <property type="entry name" value="DHHC"/>
    <property type="match status" value="1"/>
</dbReference>
<evidence type="ECO:0000313" key="8">
    <source>
        <dbReference type="Proteomes" id="UP000594454"/>
    </source>
</evidence>
<feature type="transmembrane region" description="Helical" evidence="5">
    <location>
        <begin position="316"/>
        <end position="337"/>
    </location>
</feature>
<keyword evidence="2 5" id="KW-0812">Transmembrane</keyword>
<comment type="similarity">
    <text evidence="5">Belongs to the DHHC palmitoyltransferase family.</text>
</comment>
<dbReference type="PROSITE" id="PS50216">
    <property type="entry name" value="DHHC"/>
    <property type="match status" value="1"/>
</dbReference>
<feature type="transmembrane region" description="Helical" evidence="5">
    <location>
        <begin position="102"/>
        <end position="120"/>
    </location>
</feature>
<gene>
    <name evidence="7" type="ORF">HERILL_LOCUS3218</name>
</gene>
<evidence type="ECO:0000256" key="3">
    <source>
        <dbReference type="ARBA" id="ARBA00022989"/>
    </source>
</evidence>
<feature type="transmembrane region" description="Helical" evidence="5">
    <location>
        <begin position="132"/>
        <end position="154"/>
    </location>
</feature>
<name>A0A7R8YP80_HERIL</name>
<comment type="domain">
    <text evidence="5">The DHHC domain is required for palmitoyltransferase activity.</text>
</comment>
<dbReference type="InterPro" id="IPR001594">
    <property type="entry name" value="Palmitoyltrfase_DHHC"/>
</dbReference>
<keyword evidence="5" id="KW-0808">Transferase</keyword>
<feature type="transmembrane region" description="Helical" evidence="5">
    <location>
        <begin position="256"/>
        <end position="276"/>
    </location>
</feature>
<evidence type="ECO:0000256" key="5">
    <source>
        <dbReference type="RuleBase" id="RU079119"/>
    </source>
</evidence>
<evidence type="ECO:0000313" key="7">
    <source>
        <dbReference type="EMBL" id="CAD7080041.1"/>
    </source>
</evidence>
<evidence type="ECO:0000259" key="6">
    <source>
        <dbReference type="Pfam" id="PF01529"/>
    </source>
</evidence>
<dbReference type="GO" id="GO:0016020">
    <property type="term" value="C:membrane"/>
    <property type="evidence" value="ECO:0007669"/>
    <property type="project" value="UniProtKB-SubCell"/>
</dbReference>
<feature type="domain" description="Palmitoyltransferase DHHC" evidence="6">
    <location>
        <begin position="223"/>
        <end position="345"/>
    </location>
</feature>
<feature type="transmembrane region" description="Helical" evidence="5">
    <location>
        <begin position="160"/>
        <end position="176"/>
    </location>
</feature>
<dbReference type="InParanoid" id="A0A7R8YP80"/>
<keyword evidence="3 5" id="KW-1133">Transmembrane helix</keyword>
<evidence type="ECO:0000256" key="1">
    <source>
        <dbReference type="ARBA" id="ARBA00004141"/>
    </source>
</evidence>
<protein>
    <recommendedName>
        <fullName evidence="5">Palmitoyltransferase</fullName>
        <ecNumber evidence="5">2.3.1.225</ecNumber>
    </recommendedName>
</protein>
<dbReference type="FunCoup" id="A0A7R8YP80">
    <property type="interactions" value="588"/>
</dbReference>
<comment type="subcellular location">
    <subcellularLocation>
        <location evidence="1">Membrane</location>
        <topology evidence="1">Multi-pass membrane protein</topology>
    </subcellularLocation>
</comment>
<accession>A0A7R8YP80</accession>
<dbReference type="GO" id="GO:0019706">
    <property type="term" value="F:protein-cysteine S-palmitoyltransferase activity"/>
    <property type="evidence" value="ECO:0007669"/>
    <property type="project" value="UniProtKB-EC"/>
</dbReference>
<dbReference type="OrthoDB" id="430659at2759"/>
<dbReference type="OMA" id="AGSQYDH"/>